<dbReference type="PROSITE" id="PS00041">
    <property type="entry name" value="HTH_ARAC_FAMILY_1"/>
    <property type="match status" value="1"/>
</dbReference>
<dbReference type="RefSeq" id="XP_013270064.1">
    <property type="nucleotide sequence ID" value="XM_013414610.1"/>
</dbReference>
<dbReference type="InterPro" id="IPR004026">
    <property type="entry name" value="Ada_DNA_repair_Zn-bd"/>
</dbReference>
<dbReference type="SUPFAM" id="SSF57884">
    <property type="entry name" value="Ada DNA repair protein, N-terminal domain (N-Ada 10)"/>
    <property type="match status" value="1"/>
</dbReference>
<name>A0A0D2GXN2_9EURO</name>
<protein>
    <recommendedName>
        <fullName evidence="13">HTH araC/xylS-type domain-containing protein</fullName>
    </recommendedName>
</protein>
<keyword evidence="6" id="KW-0862">Zinc</keyword>
<dbReference type="AlphaFoldDB" id="A0A0D2GXN2"/>
<keyword evidence="11" id="KW-0234">DNA repair</keyword>
<dbReference type="HOGENOM" id="CLU_000445_81_3_1"/>
<evidence type="ECO:0000313" key="15">
    <source>
        <dbReference type="Proteomes" id="UP000053617"/>
    </source>
</evidence>
<evidence type="ECO:0000256" key="4">
    <source>
        <dbReference type="ARBA" id="ARBA00022723"/>
    </source>
</evidence>
<dbReference type="GO" id="GO:0032259">
    <property type="term" value="P:methylation"/>
    <property type="evidence" value="ECO:0007669"/>
    <property type="project" value="UniProtKB-KW"/>
</dbReference>
<accession>A0A0D2GXN2</accession>
<dbReference type="Proteomes" id="UP000053617">
    <property type="component" value="Unassembled WGS sequence"/>
</dbReference>
<dbReference type="OrthoDB" id="2447880at2759"/>
<evidence type="ECO:0000256" key="5">
    <source>
        <dbReference type="ARBA" id="ARBA00022763"/>
    </source>
</evidence>
<dbReference type="SUPFAM" id="SSF46689">
    <property type="entry name" value="Homeodomain-like"/>
    <property type="match status" value="1"/>
</dbReference>
<evidence type="ECO:0000256" key="1">
    <source>
        <dbReference type="ARBA" id="ARBA00001947"/>
    </source>
</evidence>
<comment type="cofactor">
    <cofactor evidence="1">
        <name>Zn(2+)</name>
        <dbReference type="ChEBI" id="CHEBI:29105"/>
    </cofactor>
</comment>
<dbReference type="GO" id="GO:0006281">
    <property type="term" value="P:DNA repair"/>
    <property type="evidence" value="ECO:0007669"/>
    <property type="project" value="UniProtKB-KW"/>
</dbReference>
<evidence type="ECO:0000313" key="14">
    <source>
        <dbReference type="EMBL" id="KIX02928.1"/>
    </source>
</evidence>
<keyword evidence="9" id="KW-0010">Activator</keyword>
<evidence type="ECO:0000256" key="7">
    <source>
        <dbReference type="ARBA" id="ARBA00023015"/>
    </source>
</evidence>
<keyword evidence="15" id="KW-1185">Reference proteome</keyword>
<keyword evidence="5" id="KW-0227">DNA damage</keyword>
<dbReference type="InterPro" id="IPR018060">
    <property type="entry name" value="HTH_AraC"/>
</dbReference>
<evidence type="ECO:0000256" key="9">
    <source>
        <dbReference type="ARBA" id="ARBA00023159"/>
    </source>
</evidence>
<dbReference type="GO" id="GO:0043565">
    <property type="term" value="F:sequence-specific DNA binding"/>
    <property type="evidence" value="ECO:0007669"/>
    <property type="project" value="InterPro"/>
</dbReference>
<sequence>MNDQSVPGVIAFDINKDSRSPLTYTTPSSRWKAVTTRDARATNAFVYAVVTTRIYCRPDCRARLARRANVVFYDNNSEAEHNGFRACKRCKPNSHPISTPLRPEHESPLGTLTSRPAATEPLPPNADADDVRTKIYRAVQLIRQSALEGQQLSLAQLSQEVGLSKWHLQRVFKRLQGVTPREMAEQMIDMQANESTTGDHTVTWTSYNQGMIEVEYDGQSRTSLDPSATSGSSSEGILTPVNWLEGSMPTVINEHASLDVDVENLLKDLFPELCGDDQIIDPIVELS</sequence>
<dbReference type="GO" id="GO:0008168">
    <property type="term" value="F:methyltransferase activity"/>
    <property type="evidence" value="ECO:0007669"/>
    <property type="project" value="UniProtKB-KW"/>
</dbReference>
<keyword evidence="3" id="KW-0808">Transferase</keyword>
<evidence type="ECO:0000256" key="8">
    <source>
        <dbReference type="ARBA" id="ARBA00023125"/>
    </source>
</evidence>
<evidence type="ECO:0000259" key="13">
    <source>
        <dbReference type="PROSITE" id="PS01124"/>
    </source>
</evidence>
<dbReference type="VEuPathDB" id="FungiDB:Z518_08871"/>
<dbReference type="PROSITE" id="PS01124">
    <property type="entry name" value="HTH_ARAC_FAMILY_2"/>
    <property type="match status" value="1"/>
</dbReference>
<dbReference type="InterPro" id="IPR035451">
    <property type="entry name" value="Ada-like_dom_sf"/>
</dbReference>
<feature type="region of interest" description="Disordered" evidence="12">
    <location>
        <begin position="91"/>
        <end position="128"/>
    </location>
</feature>
<dbReference type="EMBL" id="KN847480">
    <property type="protein sequence ID" value="KIX02928.1"/>
    <property type="molecule type" value="Genomic_DNA"/>
</dbReference>
<gene>
    <name evidence="14" type="ORF">Z518_08871</name>
</gene>
<feature type="domain" description="HTH araC/xylS-type" evidence="13">
    <location>
        <begin position="132"/>
        <end position="186"/>
    </location>
</feature>
<evidence type="ECO:0000256" key="2">
    <source>
        <dbReference type="ARBA" id="ARBA00022603"/>
    </source>
</evidence>
<dbReference type="InterPro" id="IPR009057">
    <property type="entry name" value="Homeodomain-like_sf"/>
</dbReference>
<keyword evidence="8" id="KW-0238">DNA-binding</keyword>
<dbReference type="Pfam" id="PF00165">
    <property type="entry name" value="HTH_AraC"/>
    <property type="match status" value="1"/>
</dbReference>
<evidence type="ECO:0000256" key="6">
    <source>
        <dbReference type="ARBA" id="ARBA00022833"/>
    </source>
</evidence>
<dbReference type="GO" id="GO:0003700">
    <property type="term" value="F:DNA-binding transcription factor activity"/>
    <property type="evidence" value="ECO:0007669"/>
    <property type="project" value="InterPro"/>
</dbReference>
<keyword evidence="10" id="KW-0804">Transcription</keyword>
<organism evidence="14 15">
    <name type="scientific">Rhinocladiella mackenziei CBS 650.93</name>
    <dbReference type="NCBI Taxonomy" id="1442369"/>
    <lineage>
        <taxon>Eukaryota</taxon>
        <taxon>Fungi</taxon>
        <taxon>Dikarya</taxon>
        <taxon>Ascomycota</taxon>
        <taxon>Pezizomycotina</taxon>
        <taxon>Eurotiomycetes</taxon>
        <taxon>Chaetothyriomycetidae</taxon>
        <taxon>Chaetothyriales</taxon>
        <taxon>Herpotrichiellaceae</taxon>
        <taxon>Rhinocladiella</taxon>
    </lineage>
</organism>
<evidence type="ECO:0000256" key="3">
    <source>
        <dbReference type="ARBA" id="ARBA00022679"/>
    </source>
</evidence>
<keyword evidence="7" id="KW-0805">Transcription regulation</keyword>
<dbReference type="Gene3D" id="1.10.10.60">
    <property type="entry name" value="Homeodomain-like"/>
    <property type="match status" value="1"/>
</dbReference>
<dbReference type="InterPro" id="IPR018062">
    <property type="entry name" value="HTH_AraC-typ_CS"/>
</dbReference>
<dbReference type="GO" id="GO:0008270">
    <property type="term" value="F:zinc ion binding"/>
    <property type="evidence" value="ECO:0007669"/>
    <property type="project" value="InterPro"/>
</dbReference>
<dbReference type="Pfam" id="PF02805">
    <property type="entry name" value="Ada_Zn_binding"/>
    <property type="match status" value="1"/>
</dbReference>
<evidence type="ECO:0000256" key="12">
    <source>
        <dbReference type="SAM" id="MobiDB-lite"/>
    </source>
</evidence>
<keyword evidence="2" id="KW-0489">Methyltransferase</keyword>
<dbReference type="GeneID" id="25296942"/>
<proteinExistence type="predicted"/>
<keyword evidence="4" id="KW-0479">Metal-binding</keyword>
<evidence type="ECO:0000256" key="10">
    <source>
        <dbReference type="ARBA" id="ARBA00023163"/>
    </source>
</evidence>
<evidence type="ECO:0000256" key="11">
    <source>
        <dbReference type="ARBA" id="ARBA00023204"/>
    </source>
</evidence>
<dbReference type="Gene3D" id="3.40.10.10">
    <property type="entry name" value="DNA Methylphosphotriester Repair Domain"/>
    <property type="match status" value="1"/>
</dbReference>
<reference evidence="14 15" key="1">
    <citation type="submission" date="2015-01" db="EMBL/GenBank/DDBJ databases">
        <title>The Genome Sequence of Rhinocladiella mackenzie CBS 650.93.</title>
        <authorList>
            <consortium name="The Broad Institute Genomics Platform"/>
            <person name="Cuomo C."/>
            <person name="de Hoog S."/>
            <person name="Gorbushina A."/>
            <person name="Stielow B."/>
            <person name="Teixiera M."/>
            <person name="Abouelleil A."/>
            <person name="Chapman S.B."/>
            <person name="Priest M."/>
            <person name="Young S.K."/>
            <person name="Wortman J."/>
            <person name="Nusbaum C."/>
            <person name="Birren B."/>
        </authorList>
    </citation>
    <scope>NUCLEOTIDE SEQUENCE [LARGE SCALE GENOMIC DNA]</scope>
    <source>
        <strain evidence="14 15">CBS 650.93</strain>
    </source>
</reference>
<dbReference type="STRING" id="1442369.A0A0D2GXN2"/>